<evidence type="ECO:0000313" key="3">
    <source>
        <dbReference type="EMBL" id="KAJ5103405.1"/>
    </source>
</evidence>
<accession>A0A9W9FND8</accession>
<organism evidence="3 4">
    <name type="scientific">Penicillium argentinense</name>
    <dbReference type="NCBI Taxonomy" id="1131581"/>
    <lineage>
        <taxon>Eukaryota</taxon>
        <taxon>Fungi</taxon>
        <taxon>Dikarya</taxon>
        <taxon>Ascomycota</taxon>
        <taxon>Pezizomycotina</taxon>
        <taxon>Eurotiomycetes</taxon>
        <taxon>Eurotiomycetidae</taxon>
        <taxon>Eurotiales</taxon>
        <taxon>Aspergillaceae</taxon>
        <taxon>Penicillium</taxon>
    </lineage>
</organism>
<dbReference type="OrthoDB" id="10052172at2759"/>
<name>A0A9W9FND8_9EURO</name>
<dbReference type="RefSeq" id="XP_056476785.1">
    <property type="nucleotide sequence ID" value="XM_056616428.1"/>
</dbReference>
<evidence type="ECO:0000259" key="2">
    <source>
        <dbReference type="Pfam" id="PF11160"/>
    </source>
</evidence>
<keyword evidence="4" id="KW-1185">Reference proteome</keyword>
<dbReference type="Pfam" id="PF11160">
    <property type="entry name" value="Hva1_TUDOR"/>
    <property type="match status" value="1"/>
</dbReference>
<evidence type="ECO:0000256" key="1">
    <source>
        <dbReference type="SAM" id="MobiDB-lite"/>
    </source>
</evidence>
<reference evidence="3" key="2">
    <citation type="journal article" date="2023" name="IMA Fungus">
        <title>Comparative genomic study of the Penicillium genus elucidates a diverse pangenome and 15 lateral gene transfer events.</title>
        <authorList>
            <person name="Petersen C."/>
            <person name="Sorensen T."/>
            <person name="Nielsen M.R."/>
            <person name="Sondergaard T.E."/>
            <person name="Sorensen J.L."/>
            <person name="Fitzpatrick D.A."/>
            <person name="Frisvad J.C."/>
            <person name="Nielsen K.L."/>
        </authorList>
    </citation>
    <scope>NUCLEOTIDE SEQUENCE</scope>
    <source>
        <strain evidence="3">IBT 30761</strain>
    </source>
</reference>
<dbReference type="Proteomes" id="UP001149074">
    <property type="component" value="Unassembled WGS sequence"/>
</dbReference>
<dbReference type="GeneID" id="81355407"/>
<sequence length="83" mass="9109">MPAFKNGDRVNYKAVGGRTPIEHCRNSHTNQSVGVIRNVCTSTASLTGRIVEASEEEPHYEVENENTRKRSAVKEGNILGPAE</sequence>
<dbReference type="EMBL" id="JAPQKI010000004">
    <property type="protein sequence ID" value="KAJ5103405.1"/>
    <property type="molecule type" value="Genomic_DNA"/>
</dbReference>
<reference evidence="3" key="1">
    <citation type="submission" date="2022-11" db="EMBL/GenBank/DDBJ databases">
        <authorList>
            <person name="Petersen C."/>
        </authorList>
    </citation>
    <scope>NUCLEOTIDE SEQUENCE</scope>
    <source>
        <strain evidence="3">IBT 30761</strain>
    </source>
</reference>
<evidence type="ECO:0000313" key="4">
    <source>
        <dbReference type="Proteomes" id="UP001149074"/>
    </source>
</evidence>
<proteinExistence type="predicted"/>
<feature type="region of interest" description="Disordered" evidence="1">
    <location>
        <begin position="55"/>
        <end position="83"/>
    </location>
</feature>
<comment type="caution">
    <text evidence="3">The sequence shown here is derived from an EMBL/GenBank/DDBJ whole genome shotgun (WGS) entry which is preliminary data.</text>
</comment>
<feature type="compositionally biased region" description="Basic and acidic residues" evidence="1">
    <location>
        <begin position="56"/>
        <end position="68"/>
    </location>
</feature>
<protein>
    <recommendedName>
        <fullName evidence="2">Hypervirulence associated protein TUDOR domain-containing protein</fullName>
    </recommendedName>
</protein>
<feature type="domain" description="Hypervirulence associated protein TUDOR" evidence="2">
    <location>
        <begin position="7"/>
        <end position="78"/>
    </location>
</feature>
<dbReference type="InterPro" id="IPR021331">
    <property type="entry name" value="Hva1_TUDOR"/>
</dbReference>
<gene>
    <name evidence="3" type="ORF">N7532_003934</name>
</gene>
<dbReference type="AlphaFoldDB" id="A0A9W9FND8"/>